<dbReference type="SUPFAM" id="SSF52266">
    <property type="entry name" value="SGNH hydrolase"/>
    <property type="match status" value="1"/>
</dbReference>
<dbReference type="CDD" id="cd01840">
    <property type="entry name" value="SGNH_hydrolase_yrhL_like"/>
    <property type="match status" value="1"/>
</dbReference>
<feature type="transmembrane region" description="Helical" evidence="9">
    <location>
        <begin position="214"/>
        <end position="232"/>
    </location>
</feature>
<feature type="transmembrane region" description="Helical" evidence="9">
    <location>
        <begin position="300"/>
        <end position="321"/>
    </location>
</feature>
<evidence type="ECO:0000256" key="7">
    <source>
        <dbReference type="ARBA" id="ARBA00023315"/>
    </source>
</evidence>
<gene>
    <name evidence="11" type="ORF">UFOPK2766_01100</name>
</gene>
<feature type="transmembrane region" description="Helical" evidence="9">
    <location>
        <begin position="244"/>
        <end position="264"/>
    </location>
</feature>
<feature type="transmembrane region" description="Helical" evidence="9">
    <location>
        <begin position="45"/>
        <end position="67"/>
    </location>
</feature>
<dbReference type="GO" id="GO:0016747">
    <property type="term" value="F:acyltransferase activity, transferring groups other than amino-acyl groups"/>
    <property type="evidence" value="ECO:0007669"/>
    <property type="project" value="InterPro"/>
</dbReference>
<dbReference type="InterPro" id="IPR036514">
    <property type="entry name" value="SGNH_hydro_sf"/>
</dbReference>
<feature type="compositionally biased region" description="Low complexity" evidence="8">
    <location>
        <begin position="461"/>
        <end position="480"/>
    </location>
</feature>
<dbReference type="GO" id="GO:0009103">
    <property type="term" value="P:lipopolysaccharide biosynthetic process"/>
    <property type="evidence" value="ECO:0007669"/>
    <property type="project" value="TreeGrafter"/>
</dbReference>
<name>A0A6J6T471_9ZZZZ</name>
<dbReference type="InterPro" id="IPR002656">
    <property type="entry name" value="Acyl_transf_3_dom"/>
</dbReference>
<dbReference type="GO" id="GO:0005886">
    <property type="term" value="C:plasma membrane"/>
    <property type="evidence" value="ECO:0007669"/>
    <property type="project" value="UniProtKB-SubCell"/>
</dbReference>
<evidence type="ECO:0000256" key="6">
    <source>
        <dbReference type="ARBA" id="ARBA00023136"/>
    </source>
</evidence>
<feature type="transmembrane region" description="Helical" evidence="9">
    <location>
        <begin position="386"/>
        <end position="408"/>
    </location>
</feature>
<sequence>MTTTLQRTAPQQEVKKLGYQPALDGLRAISVLAVVFYHADFVLLPGGFLGVEVFFVISGFLITTLLTEERMTKGQIDLKQFWIRRARRLLPALYLLLAVVSVAAILVYTDAAGRMGGDVLAALAYVSNWWDIYLKESYFAQAGRPPMLRHLWSLAVEEQFYLLFPPIFALVLLKFGKGKARLGIIVLALASTIEMALLFEPYTDPSRVYYGTDTRVAGLLVGAVLALSWAPWRSNIPAARSAARVLDTAGLVGLVVIGWFLTRVNEFDPFIYRGGFLALDIACIVVIAVLVHPAAKLSKFLAWPPLVWIGLRSYAIYLWHWPIFVVTRPELDVPFKGFPVFLLRMVLTFGAAELSYRFVEVPVRNGVLNHWWRDLKSSSGPQRAKLLRRGFTMASTFLLLLVMITVGLRAASTSSQREGLELAALSAPALEDPAAADGSAAQPSTGGSPAEKADLAGDANGSTASTIPTASTTPGAAPEGSTPTTAVVDPNATGGAPAVTAPPAVDPAAVANVVAVGDSVLLGASPAVSGAIPGIRIDAKVGRQFNDVLDVVGWYEREGLIPSTLVVHAGTNGIFSDEDLDKLFEIAGDRKVVLVNAKVGRPWQELVNQRLAAAADRHPNAVLVDWFGLATQHPDWFANDGTHLRPPGAAAFAELIRSNL</sequence>
<dbReference type="PANTHER" id="PTHR23028:SF53">
    <property type="entry name" value="ACYL_TRANSF_3 DOMAIN-CONTAINING PROTEIN"/>
    <property type="match status" value="1"/>
</dbReference>
<evidence type="ECO:0000256" key="5">
    <source>
        <dbReference type="ARBA" id="ARBA00022989"/>
    </source>
</evidence>
<feature type="transmembrane region" description="Helical" evidence="9">
    <location>
        <begin position="182"/>
        <end position="202"/>
    </location>
</feature>
<evidence type="ECO:0000259" key="10">
    <source>
        <dbReference type="Pfam" id="PF01757"/>
    </source>
</evidence>
<evidence type="ECO:0000256" key="9">
    <source>
        <dbReference type="SAM" id="Phobius"/>
    </source>
</evidence>
<proteinExistence type="predicted"/>
<keyword evidence="4 9" id="KW-0812">Transmembrane</keyword>
<dbReference type="AlphaFoldDB" id="A0A6J6T471"/>
<keyword evidence="6 9" id="KW-0472">Membrane</keyword>
<dbReference type="EMBL" id="CAEZYU010000044">
    <property type="protein sequence ID" value="CAB4741982.1"/>
    <property type="molecule type" value="Genomic_DNA"/>
</dbReference>
<keyword evidence="2" id="KW-1003">Cell membrane</keyword>
<accession>A0A6J6T471</accession>
<keyword evidence="5 9" id="KW-1133">Transmembrane helix</keyword>
<evidence type="ECO:0000256" key="8">
    <source>
        <dbReference type="SAM" id="MobiDB-lite"/>
    </source>
</evidence>
<feature type="transmembrane region" description="Helical" evidence="9">
    <location>
        <begin position="270"/>
        <end position="291"/>
    </location>
</feature>
<feature type="transmembrane region" description="Helical" evidence="9">
    <location>
        <begin position="341"/>
        <end position="359"/>
    </location>
</feature>
<evidence type="ECO:0000256" key="2">
    <source>
        <dbReference type="ARBA" id="ARBA00022475"/>
    </source>
</evidence>
<dbReference type="Gene3D" id="3.40.50.1110">
    <property type="entry name" value="SGNH hydrolase"/>
    <property type="match status" value="1"/>
</dbReference>
<evidence type="ECO:0000256" key="4">
    <source>
        <dbReference type="ARBA" id="ARBA00022692"/>
    </source>
</evidence>
<dbReference type="PANTHER" id="PTHR23028">
    <property type="entry name" value="ACETYLTRANSFERASE"/>
    <property type="match status" value="1"/>
</dbReference>
<organism evidence="11">
    <name type="scientific">freshwater metagenome</name>
    <dbReference type="NCBI Taxonomy" id="449393"/>
    <lineage>
        <taxon>unclassified sequences</taxon>
        <taxon>metagenomes</taxon>
        <taxon>ecological metagenomes</taxon>
    </lineage>
</organism>
<feature type="transmembrane region" description="Helical" evidence="9">
    <location>
        <begin position="88"/>
        <end position="108"/>
    </location>
</feature>
<comment type="subcellular location">
    <subcellularLocation>
        <location evidence="1">Cell membrane</location>
        <topology evidence="1">Multi-pass membrane protein</topology>
    </subcellularLocation>
</comment>
<evidence type="ECO:0000313" key="11">
    <source>
        <dbReference type="EMBL" id="CAB4741982.1"/>
    </source>
</evidence>
<keyword evidence="7" id="KW-0012">Acyltransferase</keyword>
<protein>
    <submittedName>
        <fullName evidence="11">Unannotated protein</fullName>
    </submittedName>
</protein>
<keyword evidence="3" id="KW-0808">Transferase</keyword>
<evidence type="ECO:0000256" key="1">
    <source>
        <dbReference type="ARBA" id="ARBA00004651"/>
    </source>
</evidence>
<dbReference type="Pfam" id="PF01757">
    <property type="entry name" value="Acyl_transf_3"/>
    <property type="match status" value="1"/>
</dbReference>
<feature type="transmembrane region" description="Helical" evidence="9">
    <location>
        <begin position="159"/>
        <end position="175"/>
    </location>
</feature>
<evidence type="ECO:0000256" key="3">
    <source>
        <dbReference type="ARBA" id="ARBA00022679"/>
    </source>
</evidence>
<feature type="domain" description="Acyltransferase 3" evidence="10">
    <location>
        <begin position="22"/>
        <end position="351"/>
    </location>
</feature>
<feature type="region of interest" description="Disordered" evidence="8">
    <location>
        <begin position="433"/>
        <end position="494"/>
    </location>
</feature>
<dbReference type="InterPro" id="IPR050879">
    <property type="entry name" value="Acyltransferase_3"/>
</dbReference>
<reference evidence="11" key="1">
    <citation type="submission" date="2020-05" db="EMBL/GenBank/DDBJ databases">
        <authorList>
            <person name="Chiriac C."/>
            <person name="Salcher M."/>
            <person name="Ghai R."/>
            <person name="Kavagutti S V."/>
        </authorList>
    </citation>
    <scope>NUCLEOTIDE SEQUENCE</scope>
</reference>